<dbReference type="PANTHER" id="PTHR13375">
    <property type="entry name" value="FMS INTERACTING PROTEIN"/>
    <property type="match status" value="1"/>
</dbReference>
<evidence type="ECO:0000256" key="1">
    <source>
        <dbReference type="ARBA" id="ARBA00004123"/>
    </source>
</evidence>
<evidence type="ECO:0000256" key="2">
    <source>
        <dbReference type="ARBA" id="ARBA00008044"/>
    </source>
</evidence>
<feature type="compositionally biased region" description="Acidic residues" evidence="5">
    <location>
        <begin position="301"/>
        <end position="316"/>
    </location>
</feature>
<evidence type="ECO:0000313" key="6">
    <source>
        <dbReference type="EMBL" id="KAJ6646073.1"/>
    </source>
</evidence>
<comment type="similarity">
    <text evidence="2">Belongs to the THOC5 family.</text>
</comment>
<dbReference type="OrthoDB" id="20582at2759"/>
<evidence type="ECO:0000256" key="5">
    <source>
        <dbReference type="SAM" id="MobiDB-lite"/>
    </source>
</evidence>
<accession>A0A9Q0S6P9</accession>
<feature type="non-terminal residue" evidence="6">
    <location>
        <position position="1"/>
    </location>
</feature>
<dbReference type="GO" id="GO:0000445">
    <property type="term" value="C:THO complex part of transcription export complex"/>
    <property type="evidence" value="ECO:0007669"/>
    <property type="project" value="TreeGrafter"/>
</dbReference>
<evidence type="ECO:0000313" key="7">
    <source>
        <dbReference type="Proteomes" id="UP001151699"/>
    </source>
</evidence>
<dbReference type="EMBL" id="WJQU01000001">
    <property type="protein sequence ID" value="KAJ6646073.1"/>
    <property type="molecule type" value="Genomic_DNA"/>
</dbReference>
<gene>
    <name evidence="6" type="primary">THOC5</name>
    <name evidence="6" type="ORF">Bhyg_01283</name>
</gene>
<proteinExistence type="inferred from homology"/>
<feature type="coiled-coil region" evidence="4">
    <location>
        <begin position="52"/>
        <end position="82"/>
    </location>
</feature>
<feature type="region of interest" description="Disordered" evidence="5">
    <location>
        <begin position="296"/>
        <end position="332"/>
    </location>
</feature>
<protein>
    <submittedName>
        <fullName evidence="6">THO complex subunit 5 like</fullName>
    </submittedName>
</protein>
<dbReference type="PANTHER" id="PTHR13375:SF3">
    <property type="entry name" value="THO COMPLEX SUBUNIT 5 HOMOLOG"/>
    <property type="match status" value="1"/>
</dbReference>
<evidence type="ECO:0000256" key="4">
    <source>
        <dbReference type="SAM" id="Coils"/>
    </source>
</evidence>
<dbReference type="AlphaFoldDB" id="A0A9Q0S6P9"/>
<dbReference type="InterPro" id="IPR019163">
    <property type="entry name" value="THO_Thoc5"/>
</dbReference>
<organism evidence="6 7">
    <name type="scientific">Pseudolycoriella hygida</name>
    <dbReference type="NCBI Taxonomy" id="35572"/>
    <lineage>
        <taxon>Eukaryota</taxon>
        <taxon>Metazoa</taxon>
        <taxon>Ecdysozoa</taxon>
        <taxon>Arthropoda</taxon>
        <taxon>Hexapoda</taxon>
        <taxon>Insecta</taxon>
        <taxon>Pterygota</taxon>
        <taxon>Neoptera</taxon>
        <taxon>Endopterygota</taxon>
        <taxon>Diptera</taxon>
        <taxon>Nematocera</taxon>
        <taxon>Sciaroidea</taxon>
        <taxon>Sciaridae</taxon>
        <taxon>Pseudolycoriella</taxon>
    </lineage>
</organism>
<comment type="caution">
    <text evidence="6">The sequence shown here is derived from an EMBL/GenBank/DDBJ whole genome shotgun (WGS) entry which is preliminary data.</text>
</comment>
<name>A0A9Q0S6P9_9DIPT</name>
<keyword evidence="4" id="KW-0175">Coiled coil</keyword>
<dbReference type="GO" id="GO:0006406">
    <property type="term" value="P:mRNA export from nucleus"/>
    <property type="evidence" value="ECO:0007669"/>
    <property type="project" value="TreeGrafter"/>
</dbReference>
<dbReference type="GO" id="GO:0003729">
    <property type="term" value="F:mRNA binding"/>
    <property type="evidence" value="ECO:0007669"/>
    <property type="project" value="TreeGrafter"/>
</dbReference>
<sequence>SNDKKRRKSDCSISKISKEDIYASVVKFEEQESLDRSAEKDAKLFVSTCSDLRKLFEQISELKKLNNEKSRQEINEKRIEASFLFVLLKKLNRLDKVRLRTGRDDLHNEKQSVDSNRLQLQNLFYEAEHLSKEVQRCFQFKSQDEEIDLISEEEFYAQAPESISRLDKTSNDEHARRLARLEWELQQRKELAAMCKELEKQKELVAQDNEMKTNLRDSLKPRLEALLKATRPLQEALNMNFEDDWKVQKIANLLPRPLYLLYANLCAYSEACDTLLSTSINGDEFDAKNVEEIDKFNNKEDIDDNMQDSDNDDNDGENERSSKGHHHRRKNKDTLIDQKKANLFKTHPLSVSLRIKTKHHTNVLCLTLYYLPSLNFVTVECQLEPENAAGVNEVLNPATILDALNPNDFGDEIVNPKTYYQLKEVSIEPDNFISILSEKMLGKPYRWAQDLCGLEFLNTSTASTSTDCSIISNELVQLSLPKIVKQIRCRWHARLDLDNQISALEKKNFNSTSLDNQLHRVSSTLLQWAPVTWEEYRSSLSTKKFVEANVVTCHDLLYRAVITRGAAKLECFVCIAANFPTEMPLCSLELSWNGRHNAENNAAVKDMEFWVNSIADPKNIDNILELQIKRALSSLDIYLETEGNLTNSTEFSPSKTFLKAFRDRTHSRPYKLIGNIGNVVYSQI</sequence>
<feature type="coiled-coil region" evidence="4">
    <location>
        <begin position="171"/>
        <end position="208"/>
    </location>
</feature>
<dbReference type="Pfam" id="PF09766">
    <property type="entry name" value="FmiP_Thoc5"/>
    <property type="match status" value="1"/>
</dbReference>
<dbReference type="Proteomes" id="UP001151699">
    <property type="component" value="Chromosome A"/>
</dbReference>
<reference evidence="6" key="1">
    <citation type="submission" date="2022-07" db="EMBL/GenBank/DDBJ databases">
        <authorList>
            <person name="Trinca V."/>
            <person name="Uliana J.V.C."/>
            <person name="Torres T.T."/>
            <person name="Ward R.J."/>
            <person name="Monesi N."/>
        </authorList>
    </citation>
    <scope>NUCLEOTIDE SEQUENCE</scope>
    <source>
        <strain evidence="6">HSMRA1968</strain>
        <tissue evidence="6">Whole embryos</tissue>
    </source>
</reference>
<keyword evidence="3" id="KW-0539">Nucleus</keyword>
<comment type="subcellular location">
    <subcellularLocation>
        <location evidence="1">Nucleus</location>
    </subcellularLocation>
</comment>
<keyword evidence="7" id="KW-1185">Reference proteome</keyword>
<evidence type="ECO:0000256" key="3">
    <source>
        <dbReference type="ARBA" id="ARBA00023242"/>
    </source>
</evidence>